<protein>
    <submittedName>
        <fullName evidence="2">Uncharacterized protein</fullName>
    </submittedName>
</protein>
<evidence type="ECO:0000313" key="2">
    <source>
        <dbReference type="EMBL" id="SIT34967.1"/>
    </source>
</evidence>
<reference evidence="2 3" key="1">
    <citation type="submission" date="2016-12" db="EMBL/GenBank/DDBJ databases">
        <authorList>
            <person name="Song W.-J."/>
            <person name="Kurnit D.M."/>
        </authorList>
    </citation>
    <scope>NUCLEOTIDE SEQUENCE [LARGE SCALE GENOMIC DNA]</scope>
    <source>
        <strain evidence="2 3">STM7296</strain>
    </source>
</reference>
<organism evidence="2 3">
    <name type="scientific">Paraburkholderia ribeironis</name>
    <dbReference type="NCBI Taxonomy" id="1247936"/>
    <lineage>
        <taxon>Bacteria</taxon>
        <taxon>Pseudomonadati</taxon>
        <taxon>Pseudomonadota</taxon>
        <taxon>Betaproteobacteria</taxon>
        <taxon>Burkholderiales</taxon>
        <taxon>Burkholderiaceae</taxon>
        <taxon>Paraburkholderia</taxon>
    </lineage>
</organism>
<evidence type="ECO:0000256" key="1">
    <source>
        <dbReference type="SAM" id="Phobius"/>
    </source>
</evidence>
<keyword evidence="1" id="KW-0812">Transmembrane</keyword>
<gene>
    <name evidence="2" type="ORF">BN2475_30024</name>
</gene>
<feature type="transmembrane region" description="Helical" evidence="1">
    <location>
        <begin position="12"/>
        <end position="38"/>
    </location>
</feature>
<accession>A0A1N7RJU0</accession>
<dbReference type="EMBL" id="CYGX02000003">
    <property type="protein sequence ID" value="SIT34967.1"/>
    <property type="molecule type" value="Genomic_DNA"/>
</dbReference>
<proteinExistence type="predicted"/>
<name>A0A1N7RJU0_9BURK</name>
<keyword evidence="1" id="KW-1133">Transmembrane helix</keyword>
<sequence>MLVAPSGVAEGGVAIAAIATAAAVAAAVATAVATAVAVSADADPAGPAVMHAAASAGLHPTVVHRAYRGDDIPVRAAAADVAAHALADLVVGELGGAAADIGGDGAGRAVAKFGQ</sequence>
<dbReference type="AlphaFoldDB" id="A0A1N7RJU0"/>
<keyword evidence="1" id="KW-0472">Membrane</keyword>
<dbReference type="Proteomes" id="UP000187012">
    <property type="component" value="Unassembled WGS sequence"/>
</dbReference>
<keyword evidence="3" id="KW-1185">Reference proteome</keyword>
<evidence type="ECO:0000313" key="3">
    <source>
        <dbReference type="Proteomes" id="UP000187012"/>
    </source>
</evidence>